<dbReference type="RefSeq" id="XP_041161364.1">
    <property type="nucleotide sequence ID" value="XM_041302681.1"/>
</dbReference>
<protein>
    <submittedName>
        <fullName evidence="2">Uncharacterized protein</fullName>
    </submittedName>
</protein>
<feature type="transmembrane region" description="Helical" evidence="1">
    <location>
        <begin position="20"/>
        <end position="37"/>
    </location>
</feature>
<keyword evidence="3" id="KW-1185">Reference proteome</keyword>
<organism evidence="2 3">
    <name type="scientific">Suillus plorans</name>
    <dbReference type="NCBI Taxonomy" id="116603"/>
    <lineage>
        <taxon>Eukaryota</taxon>
        <taxon>Fungi</taxon>
        <taxon>Dikarya</taxon>
        <taxon>Basidiomycota</taxon>
        <taxon>Agaricomycotina</taxon>
        <taxon>Agaricomycetes</taxon>
        <taxon>Agaricomycetidae</taxon>
        <taxon>Boletales</taxon>
        <taxon>Suillineae</taxon>
        <taxon>Suillaceae</taxon>
        <taxon>Suillus</taxon>
    </lineage>
</organism>
<feature type="transmembrane region" description="Helical" evidence="1">
    <location>
        <begin position="49"/>
        <end position="75"/>
    </location>
</feature>
<evidence type="ECO:0000313" key="3">
    <source>
        <dbReference type="Proteomes" id="UP000719766"/>
    </source>
</evidence>
<dbReference type="GeneID" id="64596445"/>
<dbReference type="OrthoDB" id="2675435at2759"/>
<gene>
    <name evidence="2" type="ORF">HD556DRAFT_1362819</name>
</gene>
<evidence type="ECO:0000313" key="2">
    <source>
        <dbReference type="EMBL" id="KAG1795610.1"/>
    </source>
</evidence>
<feature type="transmembrane region" description="Helical" evidence="1">
    <location>
        <begin position="95"/>
        <end position="114"/>
    </location>
</feature>
<keyword evidence="1" id="KW-1133">Transmembrane helix</keyword>
<keyword evidence="1" id="KW-0812">Transmembrane</keyword>
<dbReference type="AlphaFoldDB" id="A0A9P7ASC4"/>
<sequence>MTTYAAVTVHTSCVTFGDVSYVSHLISILAAEGLLIFRTLAFWHQNKKLMVWLIVLAAFSIVGAVGVLRVVSVHIADPRGANSTSCVFENEKGGAIQYGFLVIYELVLMILTIYKRFSFYKDARGRLVTILYRDGMIYMTCIIMASFANILITLVAPVTYSDMLDAPQLVIHGVLASRILLNLRHESHRPDSAITDEIFPMADMRRSPEGHSVVFVNTNPGSVEG</sequence>
<proteinExistence type="predicted"/>
<feature type="transmembrane region" description="Helical" evidence="1">
    <location>
        <begin position="135"/>
        <end position="160"/>
    </location>
</feature>
<reference evidence="2" key="1">
    <citation type="journal article" date="2020" name="New Phytol.">
        <title>Comparative genomics reveals dynamic genome evolution in host specialist ectomycorrhizal fungi.</title>
        <authorList>
            <person name="Lofgren L.A."/>
            <person name="Nguyen N.H."/>
            <person name="Vilgalys R."/>
            <person name="Ruytinx J."/>
            <person name="Liao H.L."/>
            <person name="Branco S."/>
            <person name="Kuo A."/>
            <person name="LaButti K."/>
            <person name="Lipzen A."/>
            <person name="Andreopoulos W."/>
            <person name="Pangilinan J."/>
            <person name="Riley R."/>
            <person name="Hundley H."/>
            <person name="Na H."/>
            <person name="Barry K."/>
            <person name="Grigoriev I.V."/>
            <person name="Stajich J.E."/>
            <person name="Kennedy P.G."/>
        </authorList>
    </citation>
    <scope>NUCLEOTIDE SEQUENCE</scope>
    <source>
        <strain evidence="2">S12</strain>
    </source>
</reference>
<dbReference type="EMBL" id="JABBWE010000021">
    <property type="protein sequence ID" value="KAG1795610.1"/>
    <property type="molecule type" value="Genomic_DNA"/>
</dbReference>
<evidence type="ECO:0000256" key="1">
    <source>
        <dbReference type="SAM" id="Phobius"/>
    </source>
</evidence>
<name>A0A9P7ASC4_9AGAM</name>
<accession>A0A9P7ASC4</accession>
<keyword evidence="1" id="KW-0472">Membrane</keyword>
<comment type="caution">
    <text evidence="2">The sequence shown here is derived from an EMBL/GenBank/DDBJ whole genome shotgun (WGS) entry which is preliminary data.</text>
</comment>
<dbReference type="Proteomes" id="UP000719766">
    <property type="component" value="Unassembled WGS sequence"/>
</dbReference>